<sequence>MFLRRLAHTVRSFVAKEDGNFAIVASLAIPMTFAAGSLAVDFASMTSMKTRLQNAVDGAALATANQLAKKTITQDNAQQYALNFFNGMIAGDSQAYNGFTASPTATVTPIANGPSTIWKVEVKSTGTQQLTPMAHVVGHDSITIKVSGTSEATVDATTPLSMFLVLDRSGSMGQSSGQQVNPNETCKKFLNFYTCKTYTKLDILKAAVSDLVDHIKSSDPENKYSRMGAIAYNTKSLAADMLVADWNKDRITTFTNQLVADDGTNSSAAMKWARQQMVNDKNTEENAHLAMNGSNKPEKFIVFMTDGQNETGSDWGDDDVDRRTKQYCNEAKAAGVTIFSVAFQAPLRGEQLLEACASGMEYYYDADSADALIQAFKEIGAKATKMSTRLVM</sequence>
<dbReference type="Proteomes" id="UP000295131">
    <property type="component" value="Unassembled WGS sequence"/>
</dbReference>
<feature type="transmembrane region" description="Helical" evidence="1">
    <location>
        <begin position="20"/>
        <end position="43"/>
    </location>
</feature>
<evidence type="ECO:0000313" key="4">
    <source>
        <dbReference type="Proteomes" id="UP000295131"/>
    </source>
</evidence>
<dbReference type="SMART" id="SM00327">
    <property type="entry name" value="VWA"/>
    <property type="match status" value="1"/>
</dbReference>
<proteinExistence type="predicted"/>
<dbReference type="InterPro" id="IPR002035">
    <property type="entry name" value="VWF_A"/>
</dbReference>
<gene>
    <name evidence="3" type="ORF">E2A64_06895</name>
</gene>
<evidence type="ECO:0000256" key="1">
    <source>
        <dbReference type="SAM" id="Phobius"/>
    </source>
</evidence>
<name>A0A4R5PPM0_9HYPH</name>
<evidence type="ECO:0000313" key="3">
    <source>
        <dbReference type="EMBL" id="TDH38813.1"/>
    </source>
</evidence>
<keyword evidence="1" id="KW-1133">Transmembrane helix</keyword>
<accession>A0A4R5PPM0</accession>
<dbReference type="SUPFAM" id="SSF53300">
    <property type="entry name" value="vWA-like"/>
    <property type="match status" value="1"/>
</dbReference>
<keyword evidence="4" id="KW-1185">Reference proteome</keyword>
<dbReference type="EMBL" id="SMSI01000001">
    <property type="protein sequence ID" value="TDH38813.1"/>
    <property type="molecule type" value="Genomic_DNA"/>
</dbReference>
<dbReference type="PROSITE" id="PS50234">
    <property type="entry name" value="VWFA"/>
    <property type="match status" value="1"/>
</dbReference>
<protein>
    <submittedName>
        <fullName evidence="3">TadE/TadG family protein</fullName>
    </submittedName>
</protein>
<evidence type="ECO:0000259" key="2">
    <source>
        <dbReference type="PROSITE" id="PS50234"/>
    </source>
</evidence>
<dbReference type="Pfam" id="PF00092">
    <property type="entry name" value="VWA"/>
    <property type="match status" value="1"/>
</dbReference>
<dbReference type="CDD" id="cd00198">
    <property type="entry name" value="vWFA"/>
    <property type="match status" value="1"/>
</dbReference>
<feature type="domain" description="VWFA" evidence="2">
    <location>
        <begin position="161"/>
        <end position="379"/>
    </location>
</feature>
<keyword evidence="1" id="KW-0472">Membrane</keyword>
<comment type="caution">
    <text evidence="3">The sequence shown here is derived from an EMBL/GenBank/DDBJ whole genome shotgun (WGS) entry which is preliminary data.</text>
</comment>
<keyword evidence="1" id="KW-0812">Transmembrane</keyword>
<dbReference type="RefSeq" id="WP_133283647.1">
    <property type="nucleotide sequence ID" value="NZ_SMSI01000001.1"/>
</dbReference>
<reference evidence="3 4" key="1">
    <citation type="journal article" date="2013" name="Int. J. Syst. Evol. Microbiol.">
        <title>Hoeflea suaedae sp. nov., an endophytic bacterium isolated from the root of the halophyte Suaeda maritima.</title>
        <authorList>
            <person name="Chung E.J."/>
            <person name="Park J.A."/>
            <person name="Pramanik P."/>
            <person name="Bibi F."/>
            <person name="Jeon C.O."/>
            <person name="Chung Y.R."/>
        </authorList>
    </citation>
    <scope>NUCLEOTIDE SEQUENCE [LARGE SCALE GENOMIC DNA]</scope>
    <source>
        <strain evidence="3 4">YC6898</strain>
    </source>
</reference>
<organism evidence="3 4">
    <name type="scientific">Pseudohoeflea suaedae</name>
    <dbReference type="NCBI Taxonomy" id="877384"/>
    <lineage>
        <taxon>Bacteria</taxon>
        <taxon>Pseudomonadati</taxon>
        <taxon>Pseudomonadota</taxon>
        <taxon>Alphaproteobacteria</taxon>
        <taxon>Hyphomicrobiales</taxon>
        <taxon>Rhizobiaceae</taxon>
        <taxon>Pseudohoeflea</taxon>
    </lineage>
</organism>
<dbReference type="InterPro" id="IPR028087">
    <property type="entry name" value="Tad_N"/>
</dbReference>
<dbReference type="Gene3D" id="3.40.50.410">
    <property type="entry name" value="von Willebrand factor, type A domain"/>
    <property type="match status" value="1"/>
</dbReference>
<dbReference type="AlphaFoldDB" id="A0A4R5PPM0"/>
<dbReference type="Pfam" id="PF13400">
    <property type="entry name" value="Tad"/>
    <property type="match status" value="1"/>
</dbReference>
<dbReference type="InterPro" id="IPR036465">
    <property type="entry name" value="vWFA_dom_sf"/>
</dbReference>